<evidence type="ECO:0000256" key="4">
    <source>
        <dbReference type="ARBA" id="ARBA00023136"/>
    </source>
</evidence>
<dbReference type="PANTHER" id="PTHR11132">
    <property type="entry name" value="SOLUTE CARRIER FAMILY 35"/>
    <property type="match status" value="1"/>
</dbReference>
<evidence type="ECO:0000313" key="7">
    <source>
        <dbReference type="EMBL" id="ORY78522.1"/>
    </source>
</evidence>
<keyword evidence="2 5" id="KW-0812">Transmembrane</keyword>
<keyword evidence="5" id="KW-0256">Endoplasmic reticulum</keyword>
<dbReference type="InterPro" id="IPR000620">
    <property type="entry name" value="EamA_dom"/>
</dbReference>
<dbReference type="GO" id="GO:0005789">
    <property type="term" value="C:endoplasmic reticulum membrane"/>
    <property type="evidence" value="ECO:0007669"/>
    <property type="project" value="UniProtKB-SubCell"/>
</dbReference>
<keyword evidence="5" id="KW-0968">Cytoplasmic vesicle</keyword>
<accession>A0A1Y2F3T0</accession>
<dbReference type="OrthoDB" id="5547497at2759"/>
<dbReference type="AlphaFoldDB" id="A0A1Y2F3T0"/>
<evidence type="ECO:0000313" key="8">
    <source>
        <dbReference type="Proteomes" id="UP000193685"/>
    </source>
</evidence>
<name>A0A1Y2F3T0_PROLT</name>
<keyword evidence="8" id="KW-1185">Reference proteome</keyword>
<dbReference type="Pfam" id="PF00892">
    <property type="entry name" value="EamA"/>
    <property type="match status" value="1"/>
</dbReference>
<comment type="subcellular location">
    <subcellularLocation>
        <location evidence="5">Golgi apparatus membrane</location>
        <topology evidence="5">Multi-pass membrane protein</topology>
    </subcellularLocation>
    <subcellularLocation>
        <location evidence="5">Cytoplasmic vesicle membrane</location>
        <topology evidence="5">Multi-pass membrane protein</topology>
    </subcellularLocation>
    <subcellularLocation>
        <location evidence="5">Endoplasmic reticulum membrane</location>
        <topology evidence="5">Multi-pass membrane protein</topology>
    </subcellularLocation>
    <subcellularLocation>
        <location evidence="1">Membrane</location>
        <topology evidence="1">Multi-pass membrane protein</topology>
    </subcellularLocation>
</comment>
<evidence type="ECO:0000256" key="5">
    <source>
        <dbReference type="RuleBase" id="RU367097"/>
    </source>
</evidence>
<feature type="domain" description="EamA" evidence="6">
    <location>
        <begin position="102"/>
        <end position="242"/>
    </location>
</feature>
<evidence type="ECO:0000256" key="1">
    <source>
        <dbReference type="ARBA" id="ARBA00004141"/>
    </source>
</evidence>
<keyword evidence="5" id="KW-0762">Sugar transport</keyword>
<sequence length="291" mass="30755">MLVLCGQLDPLPRVTPSLLRELWPMLSMRFIAQLGKTVCLQHVHAAFYQIARGLLLPSTLLLSICLLPEQRFSVFSIAAACVTTAGFMLGVGNEAVSQTSPLGIFLGIVSSLLTAFETIVIKRTTSKSGHSLVQLVRVTAIAALPVLLVLLLFNKEIYVMKQLEHRAAMRLACLILLGSTASCVLSLATLLQIKVTSPTTHMISSSARGVLQSALAVLLLKQERMSPSRVASLAVILLGSVGYTLAREMEQRREVAAAAMTDGSTGMTDAAMTGSIGMTDGSGGCAAALSA</sequence>
<protein>
    <recommendedName>
        <fullName evidence="5">GDP-mannose transporter</fullName>
        <shortName evidence="5">GMT</shortName>
    </recommendedName>
</protein>
<reference evidence="7 8" key="1">
    <citation type="submission" date="2016-07" db="EMBL/GenBank/DDBJ databases">
        <title>Pervasive Adenine N6-methylation of Active Genes in Fungi.</title>
        <authorList>
            <consortium name="DOE Joint Genome Institute"/>
            <person name="Mondo S.J."/>
            <person name="Dannebaum R.O."/>
            <person name="Kuo R.C."/>
            <person name="Labutti K."/>
            <person name="Haridas S."/>
            <person name="Kuo A."/>
            <person name="Salamov A."/>
            <person name="Ahrendt S.R."/>
            <person name="Lipzen A."/>
            <person name="Sullivan W."/>
            <person name="Andreopoulos W.B."/>
            <person name="Clum A."/>
            <person name="Lindquist E."/>
            <person name="Daum C."/>
            <person name="Ramamoorthy G.K."/>
            <person name="Gryganskyi A."/>
            <person name="Culley D."/>
            <person name="Magnuson J.K."/>
            <person name="James T.Y."/>
            <person name="O'Malley M.A."/>
            <person name="Stajich J.E."/>
            <person name="Spatafora J.W."/>
            <person name="Visel A."/>
            <person name="Grigoriev I.V."/>
        </authorList>
    </citation>
    <scope>NUCLEOTIDE SEQUENCE [LARGE SCALE GENOMIC DNA]</scope>
    <source>
        <strain evidence="7 8">12-1054</strain>
    </source>
</reference>
<keyword evidence="4 5" id="KW-0472">Membrane</keyword>
<comment type="caution">
    <text evidence="7">The sequence shown here is derived from an EMBL/GenBank/DDBJ whole genome shotgun (WGS) entry which is preliminary data.</text>
</comment>
<dbReference type="InterPro" id="IPR050186">
    <property type="entry name" value="TPT_transporter"/>
</dbReference>
<proteinExistence type="inferred from homology"/>
<keyword evidence="5" id="KW-0813">Transport</keyword>
<evidence type="ECO:0000259" key="6">
    <source>
        <dbReference type="Pfam" id="PF00892"/>
    </source>
</evidence>
<evidence type="ECO:0000256" key="3">
    <source>
        <dbReference type="ARBA" id="ARBA00022989"/>
    </source>
</evidence>
<dbReference type="EMBL" id="MCFI01000017">
    <property type="protein sequence ID" value="ORY78522.1"/>
    <property type="molecule type" value="Genomic_DNA"/>
</dbReference>
<dbReference type="GeneID" id="63788074"/>
<comment type="similarity">
    <text evidence="5">Belongs to the TPT transporter family. SLC35D subfamily.</text>
</comment>
<gene>
    <name evidence="7" type="ORF">BCR37DRAFT_394473</name>
</gene>
<feature type="transmembrane region" description="Helical" evidence="5">
    <location>
        <begin position="226"/>
        <end position="246"/>
    </location>
</feature>
<dbReference type="STRING" id="56484.A0A1Y2F3T0"/>
<evidence type="ECO:0000256" key="2">
    <source>
        <dbReference type="ARBA" id="ARBA00022692"/>
    </source>
</evidence>
<dbReference type="OMA" id="WWTSNIV"/>
<feature type="transmembrane region" description="Helical" evidence="5">
    <location>
        <begin position="74"/>
        <end position="96"/>
    </location>
</feature>
<dbReference type="GO" id="GO:0030659">
    <property type="term" value="C:cytoplasmic vesicle membrane"/>
    <property type="evidence" value="ECO:0007669"/>
    <property type="project" value="UniProtKB-SubCell"/>
</dbReference>
<comment type="function">
    <text evidence="5">Involved in the import of GDP-mannose from the cytoplasm into the Golgi lumen.</text>
</comment>
<keyword evidence="5" id="KW-0333">Golgi apparatus</keyword>
<dbReference type="RefSeq" id="XP_040723403.1">
    <property type="nucleotide sequence ID" value="XM_040871475.1"/>
</dbReference>
<feature type="transmembrane region" description="Helical" evidence="5">
    <location>
        <begin position="168"/>
        <end position="191"/>
    </location>
</feature>
<keyword evidence="3 5" id="KW-1133">Transmembrane helix</keyword>
<organism evidence="7 8">
    <name type="scientific">Protomyces lactucae-debilis</name>
    <dbReference type="NCBI Taxonomy" id="2754530"/>
    <lineage>
        <taxon>Eukaryota</taxon>
        <taxon>Fungi</taxon>
        <taxon>Dikarya</taxon>
        <taxon>Ascomycota</taxon>
        <taxon>Taphrinomycotina</taxon>
        <taxon>Taphrinomycetes</taxon>
        <taxon>Taphrinales</taxon>
        <taxon>Protomycetaceae</taxon>
        <taxon>Protomyces</taxon>
    </lineage>
</organism>
<feature type="transmembrane region" description="Helical" evidence="5">
    <location>
        <begin position="102"/>
        <end position="120"/>
    </location>
</feature>
<dbReference type="Proteomes" id="UP000193685">
    <property type="component" value="Unassembled WGS sequence"/>
</dbReference>
<dbReference type="GO" id="GO:0000139">
    <property type="term" value="C:Golgi membrane"/>
    <property type="evidence" value="ECO:0007669"/>
    <property type="project" value="UniProtKB-SubCell"/>
</dbReference>
<feature type="transmembrane region" description="Helical" evidence="5">
    <location>
        <begin position="132"/>
        <end position="153"/>
    </location>
</feature>
<comment type="subunit">
    <text evidence="5">Homooligomer.</text>
</comment>